<dbReference type="InterPro" id="IPR002508">
    <property type="entry name" value="MurNAc-LAA_cat"/>
</dbReference>
<dbReference type="Gene3D" id="2.60.40.3500">
    <property type="match status" value="1"/>
</dbReference>
<dbReference type="InterPro" id="IPR050695">
    <property type="entry name" value="N-acetylmuramoyl_amidase_3"/>
</dbReference>
<dbReference type="Pfam" id="PF11741">
    <property type="entry name" value="AMIN"/>
    <property type="match status" value="1"/>
</dbReference>
<evidence type="ECO:0000313" key="7">
    <source>
        <dbReference type="Proteomes" id="UP000234530"/>
    </source>
</evidence>
<evidence type="ECO:0000256" key="2">
    <source>
        <dbReference type="ARBA" id="ARBA00011901"/>
    </source>
</evidence>
<dbReference type="InterPro" id="IPR021731">
    <property type="entry name" value="AMIN_dom"/>
</dbReference>
<dbReference type="Proteomes" id="UP000234530">
    <property type="component" value="Chromosome"/>
</dbReference>
<feature type="signal peptide" evidence="4">
    <location>
        <begin position="1"/>
        <end position="19"/>
    </location>
</feature>
<feature type="domain" description="MurNAc-LAA" evidence="5">
    <location>
        <begin position="233"/>
        <end position="388"/>
    </location>
</feature>
<dbReference type="SUPFAM" id="SSF53187">
    <property type="entry name" value="Zn-dependent exopeptidases"/>
    <property type="match status" value="1"/>
</dbReference>
<name>A0A2H5EUV7_9RHOB</name>
<dbReference type="KEGG" id="pzh:CX676_01990"/>
<dbReference type="Gene3D" id="3.40.630.40">
    <property type="entry name" value="Zn-dependent exopeptidases"/>
    <property type="match status" value="1"/>
</dbReference>
<dbReference type="GO" id="GO:0008745">
    <property type="term" value="F:N-acetylmuramoyl-L-alanine amidase activity"/>
    <property type="evidence" value="ECO:0007669"/>
    <property type="project" value="UniProtKB-EC"/>
</dbReference>
<gene>
    <name evidence="6" type="ORF">CX676_01990</name>
</gene>
<dbReference type="SMART" id="SM00646">
    <property type="entry name" value="Ami_3"/>
    <property type="match status" value="1"/>
</dbReference>
<dbReference type="EMBL" id="CP025430">
    <property type="protein sequence ID" value="AUH63079.1"/>
    <property type="molecule type" value="Genomic_DNA"/>
</dbReference>
<protein>
    <recommendedName>
        <fullName evidence="2">N-acetylmuramoyl-L-alanine amidase</fullName>
        <ecNumber evidence="2">3.5.1.28</ecNumber>
    </recommendedName>
</protein>
<organism evidence="6 7">
    <name type="scientific">Paracoccus zhejiangensis</name>
    <dbReference type="NCBI Taxonomy" id="1077935"/>
    <lineage>
        <taxon>Bacteria</taxon>
        <taxon>Pseudomonadati</taxon>
        <taxon>Pseudomonadota</taxon>
        <taxon>Alphaproteobacteria</taxon>
        <taxon>Rhodobacterales</taxon>
        <taxon>Paracoccaceae</taxon>
        <taxon>Paracoccus</taxon>
    </lineage>
</organism>
<keyword evidence="3" id="KW-0378">Hydrolase</keyword>
<dbReference type="EC" id="3.5.1.28" evidence="2"/>
<dbReference type="GO" id="GO:0030288">
    <property type="term" value="C:outer membrane-bounded periplasmic space"/>
    <property type="evidence" value="ECO:0007669"/>
    <property type="project" value="TreeGrafter"/>
</dbReference>
<evidence type="ECO:0000256" key="3">
    <source>
        <dbReference type="ARBA" id="ARBA00022801"/>
    </source>
</evidence>
<evidence type="ECO:0000313" key="6">
    <source>
        <dbReference type="EMBL" id="AUH63079.1"/>
    </source>
</evidence>
<evidence type="ECO:0000256" key="1">
    <source>
        <dbReference type="ARBA" id="ARBA00001561"/>
    </source>
</evidence>
<dbReference type="CDD" id="cd02696">
    <property type="entry name" value="MurNAc-LAA"/>
    <property type="match status" value="1"/>
</dbReference>
<evidence type="ECO:0000259" key="5">
    <source>
        <dbReference type="SMART" id="SM00646"/>
    </source>
</evidence>
<keyword evidence="4" id="KW-0732">Signal</keyword>
<accession>A0A2H5EUV7</accession>
<dbReference type="AlphaFoldDB" id="A0A2H5EUV7"/>
<sequence>MLRIAALLLALFAPLAATAQDQALLDLGASALTAEGRDRGRPRPMELRLTLSEPVPYRVFLLDGPPRLVVDMKGFDFGEAQPQQLFGADLVPAIRWGRFQRGWSRLVAELPGPYAVTQSALSTKAMQPVLRVALKPVKQEEFRPRASAAAALRNLPEPVAPVVKPEALADDRLIVAIDPGHGGIDPGALADGHSEAEIVLTVALAARDALERIGIGVVLTRSDDSFMGLESRMTAARLAGADLFLSLHADALPEGEAAGATIYTWDETANDAAAQLLAQRHERDDLLAGMDLTGTDDALAGVLMDLARTETQPRSENFAKFLASRMALAGIEMHRRPVKGARFSVLKSPDIPSVLLELGFLTDPTDRQHLTDPVWRGRMVNALVAAINGWARDEGARAVLLRQ</sequence>
<dbReference type="PANTHER" id="PTHR30404:SF0">
    <property type="entry name" value="N-ACETYLMURAMOYL-L-ALANINE AMIDASE AMIC"/>
    <property type="match status" value="1"/>
</dbReference>
<proteinExistence type="predicted"/>
<comment type="catalytic activity">
    <reaction evidence="1">
        <text>Hydrolyzes the link between N-acetylmuramoyl residues and L-amino acid residues in certain cell-wall glycopeptides.</text>
        <dbReference type="EC" id="3.5.1.28"/>
    </reaction>
</comment>
<dbReference type="RefSeq" id="WP_101751121.1">
    <property type="nucleotide sequence ID" value="NZ_CP025430.1"/>
</dbReference>
<dbReference type="PANTHER" id="PTHR30404">
    <property type="entry name" value="N-ACETYLMURAMOYL-L-ALANINE AMIDASE"/>
    <property type="match status" value="1"/>
</dbReference>
<keyword evidence="7" id="KW-1185">Reference proteome</keyword>
<evidence type="ECO:0000256" key="4">
    <source>
        <dbReference type="SAM" id="SignalP"/>
    </source>
</evidence>
<dbReference type="OrthoDB" id="9806267at2"/>
<reference evidence="6 7" key="1">
    <citation type="journal article" date="2013" name="Antonie Van Leeuwenhoek">
        <title>Paracoccus zhejiangensis sp. nov., isolated from activated sludge in wastewater-treatment system.</title>
        <authorList>
            <person name="Wu Z.G."/>
            <person name="Zhang D.F."/>
            <person name="Liu Y.L."/>
            <person name="Wang F."/>
            <person name="Jiang X."/>
            <person name="Li C."/>
            <person name="Li S.P."/>
            <person name="Hong Q."/>
            <person name="Li W.J."/>
        </authorList>
    </citation>
    <scope>NUCLEOTIDE SEQUENCE [LARGE SCALE GENOMIC DNA]</scope>
    <source>
        <strain evidence="6 7">J6</strain>
    </source>
</reference>
<dbReference type="Pfam" id="PF01520">
    <property type="entry name" value="Amidase_3"/>
    <property type="match status" value="1"/>
</dbReference>
<dbReference type="GO" id="GO:0009253">
    <property type="term" value="P:peptidoglycan catabolic process"/>
    <property type="evidence" value="ECO:0007669"/>
    <property type="project" value="InterPro"/>
</dbReference>
<feature type="chain" id="PRO_5014137130" description="N-acetylmuramoyl-L-alanine amidase" evidence="4">
    <location>
        <begin position="20"/>
        <end position="403"/>
    </location>
</feature>